<accession>A0AA88SJA7</accession>
<keyword evidence="2" id="KW-1185">Reference proteome</keyword>
<evidence type="ECO:0000313" key="2">
    <source>
        <dbReference type="Proteomes" id="UP001187471"/>
    </source>
</evidence>
<dbReference type="AlphaFoldDB" id="A0AA88SJA7"/>
<comment type="caution">
    <text evidence="1">The sequence shown here is derived from an EMBL/GenBank/DDBJ whole genome shotgun (WGS) entry which is preliminary data.</text>
</comment>
<dbReference type="EMBL" id="JAVXUO010000425">
    <property type="protein sequence ID" value="KAK2992230.1"/>
    <property type="molecule type" value="Genomic_DNA"/>
</dbReference>
<organism evidence="1 2">
    <name type="scientific">Escallonia rubra</name>
    <dbReference type="NCBI Taxonomy" id="112253"/>
    <lineage>
        <taxon>Eukaryota</taxon>
        <taxon>Viridiplantae</taxon>
        <taxon>Streptophyta</taxon>
        <taxon>Embryophyta</taxon>
        <taxon>Tracheophyta</taxon>
        <taxon>Spermatophyta</taxon>
        <taxon>Magnoliopsida</taxon>
        <taxon>eudicotyledons</taxon>
        <taxon>Gunneridae</taxon>
        <taxon>Pentapetalae</taxon>
        <taxon>asterids</taxon>
        <taxon>campanulids</taxon>
        <taxon>Escalloniales</taxon>
        <taxon>Escalloniaceae</taxon>
        <taxon>Escallonia</taxon>
    </lineage>
</organism>
<reference evidence="1" key="1">
    <citation type="submission" date="2022-12" db="EMBL/GenBank/DDBJ databases">
        <title>Draft genome assemblies for two species of Escallonia (Escalloniales).</title>
        <authorList>
            <person name="Chanderbali A."/>
            <person name="Dervinis C."/>
            <person name="Anghel I."/>
            <person name="Soltis D."/>
            <person name="Soltis P."/>
            <person name="Zapata F."/>
        </authorList>
    </citation>
    <scope>NUCLEOTIDE SEQUENCE</scope>
    <source>
        <strain evidence="1">UCBG92.1500</strain>
        <tissue evidence="1">Leaf</tissue>
    </source>
</reference>
<name>A0AA88SJA7_9ASTE</name>
<protein>
    <submittedName>
        <fullName evidence="1">Uncharacterized protein</fullName>
    </submittedName>
</protein>
<proteinExistence type="predicted"/>
<sequence length="188" mass="20516">MAGLACYMIYRLCTRSSMMRAAAAAQAMPPEAAITGGISGENLGTATPSAPPQPLHVAIFTSTCAICLNDIEDGERLLVASTRSRVVNVLLIKPILFNDTSAESSTLEVRAASIFNVRRLKDTEVSVPPSSHSLKRLDISRGASKWWLPLMLQVYFSCNHEKRIEGQKDRNLMSLSYQQSSRAKTSAL</sequence>
<gene>
    <name evidence="1" type="ORF">RJ640_005717</name>
</gene>
<evidence type="ECO:0000313" key="1">
    <source>
        <dbReference type="EMBL" id="KAK2992230.1"/>
    </source>
</evidence>
<dbReference type="Proteomes" id="UP001187471">
    <property type="component" value="Unassembled WGS sequence"/>
</dbReference>